<keyword evidence="2" id="KW-1185">Reference proteome</keyword>
<dbReference type="EMBL" id="KV454542">
    <property type="protein sequence ID" value="ODV66760.1"/>
    <property type="molecule type" value="Genomic_DNA"/>
</dbReference>
<proteinExistence type="predicted"/>
<gene>
    <name evidence="1" type="ORF">HYPBUDRAFT_110803</name>
</gene>
<dbReference type="GeneID" id="30993335"/>
<dbReference type="Proteomes" id="UP000095085">
    <property type="component" value="Unassembled WGS sequence"/>
</dbReference>
<dbReference type="RefSeq" id="XP_020075827.1">
    <property type="nucleotide sequence ID" value="XM_020218785.1"/>
</dbReference>
<evidence type="ECO:0000313" key="1">
    <source>
        <dbReference type="EMBL" id="ODV66760.1"/>
    </source>
</evidence>
<dbReference type="AlphaFoldDB" id="A0A1E4RHN3"/>
<organism evidence="1 2">
    <name type="scientific">Hyphopichia burtonii NRRL Y-1933</name>
    <dbReference type="NCBI Taxonomy" id="984485"/>
    <lineage>
        <taxon>Eukaryota</taxon>
        <taxon>Fungi</taxon>
        <taxon>Dikarya</taxon>
        <taxon>Ascomycota</taxon>
        <taxon>Saccharomycotina</taxon>
        <taxon>Pichiomycetes</taxon>
        <taxon>Debaryomycetaceae</taxon>
        <taxon>Hyphopichia</taxon>
    </lineage>
</organism>
<reference evidence="2" key="1">
    <citation type="submission" date="2016-05" db="EMBL/GenBank/DDBJ databases">
        <title>Comparative genomics of biotechnologically important yeasts.</title>
        <authorList>
            <consortium name="DOE Joint Genome Institute"/>
            <person name="Riley R."/>
            <person name="Haridas S."/>
            <person name="Wolfe K.H."/>
            <person name="Lopes M.R."/>
            <person name="Hittinger C.T."/>
            <person name="Goker M."/>
            <person name="Salamov A."/>
            <person name="Wisecaver J."/>
            <person name="Long T.M."/>
            <person name="Aerts A.L."/>
            <person name="Barry K."/>
            <person name="Choi C."/>
            <person name="Clum A."/>
            <person name="Coughlan A.Y."/>
            <person name="Deshpande S."/>
            <person name="Douglass A.P."/>
            <person name="Hanson S.J."/>
            <person name="Klenk H.-P."/>
            <person name="Labutti K."/>
            <person name="Lapidus A."/>
            <person name="Lindquist E."/>
            <person name="Lipzen A."/>
            <person name="Meier-Kolthoff J.P."/>
            <person name="Ohm R.A."/>
            <person name="Otillar R.P."/>
            <person name="Pangilinan J."/>
            <person name="Peng Y."/>
            <person name="Rokas A."/>
            <person name="Rosa C.A."/>
            <person name="Scheuner C."/>
            <person name="Sibirny A.A."/>
            <person name="Slot J.C."/>
            <person name="Stielow J.B."/>
            <person name="Sun H."/>
            <person name="Kurtzman C.P."/>
            <person name="Blackwell M."/>
            <person name="Grigoriev I.V."/>
            <person name="Jeffries T.W."/>
        </authorList>
    </citation>
    <scope>NUCLEOTIDE SEQUENCE [LARGE SCALE GENOMIC DNA]</scope>
    <source>
        <strain evidence="2">NRRL Y-1933</strain>
    </source>
</reference>
<accession>A0A1E4RHN3</accession>
<name>A0A1E4RHN3_9ASCO</name>
<protein>
    <submittedName>
        <fullName evidence="1">Uncharacterized protein</fullName>
    </submittedName>
</protein>
<sequence>MSLDRKDLINEMSLADIANDPSRISDAHITQVSDFIDGNKYYLFYIYFDASDYRDYDELFRKYIDDYSKNGVNTPNLYHNELYIIRGVHELISIWEINGYIHNL</sequence>
<evidence type="ECO:0000313" key="2">
    <source>
        <dbReference type="Proteomes" id="UP000095085"/>
    </source>
</evidence>